<dbReference type="Pfam" id="PF13377">
    <property type="entry name" value="Peripla_BP_3"/>
    <property type="match status" value="1"/>
</dbReference>
<sequence>MPESPPISRPRQADIARRAGVSISTVSRVLSGEKGISAPIQSKVLGVAAELGYPLHPNHGAMSTVPLDGKKIVAFMSAERATGDIGAFYHDILDTLRGLASSEGFELDIRLLHQKQIDESTMQLACDADGLLAIGLDPDDHTIDRIAQGVVPSVLVNGADPAMKLDCVSPSNFYGGRLAGRRLVELGHRKLAYIGLSHRHTVRERLRGFRHEILDTAGALHKEVFLTTGESGFTQAGDAVRALLTDDPDITGLFCMNDAIALGALGAVQELGLRVPDDISIIGFDDLPFAELSTPRLSTLHVDRRNIAREAIELLRRRLTEPSAGARQVQLAVHLIEGETAGPARKAAHDE</sequence>
<dbReference type="InterPro" id="IPR046335">
    <property type="entry name" value="LacI/GalR-like_sensor"/>
</dbReference>
<evidence type="ECO:0000256" key="4">
    <source>
        <dbReference type="ARBA" id="ARBA00023163"/>
    </source>
</evidence>
<evidence type="ECO:0000259" key="5">
    <source>
        <dbReference type="PROSITE" id="PS50932"/>
    </source>
</evidence>
<dbReference type="PROSITE" id="PS50932">
    <property type="entry name" value="HTH_LACI_2"/>
    <property type="match status" value="1"/>
</dbReference>
<comment type="caution">
    <text evidence="7">The sequence shown here is derived from an EMBL/GenBank/DDBJ whole genome shotgun (WGS) entry which is preliminary data.</text>
</comment>
<accession>A0A916WH46</accession>
<evidence type="ECO:0000259" key="6">
    <source>
        <dbReference type="PROSITE" id="PS50943"/>
    </source>
</evidence>
<gene>
    <name evidence="7" type="ORF">GCM10011491_29250</name>
</gene>
<dbReference type="SUPFAM" id="SSF47413">
    <property type="entry name" value="lambda repressor-like DNA-binding domains"/>
    <property type="match status" value="1"/>
</dbReference>
<dbReference type="AlphaFoldDB" id="A0A916WH46"/>
<organism evidence="7 8">
    <name type="scientific">Brucella endophytica</name>
    <dbReference type="NCBI Taxonomy" id="1963359"/>
    <lineage>
        <taxon>Bacteria</taxon>
        <taxon>Pseudomonadati</taxon>
        <taxon>Pseudomonadota</taxon>
        <taxon>Alphaproteobacteria</taxon>
        <taxon>Hyphomicrobiales</taxon>
        <taxon>Brucellaceae</taxon>
        <taxon>Brucella/Ochrobactrum group</taxon>
        <taxon>Brucella</taxon>
    </lineage>
</organism>
<dbReference type="CDD" id="cd01392">
    <property type="entry name" value="HTH_LacI"/>
    <property type="match status" value="1"/>
</dbReference>
<dbReference type="InterPro" id="IPR010982">
    <property type="entry name" value="Lambda_DNA-bd_dom_sf"/>
</dbReference>
<evidence type="ECO:0000313" key="8">
    <source>
        <dbReference type="Proteomes" id="UP000646478"/>
    </source>
</evidence>
<keyword evidence="4" id="KW-0804">Transcription</keyword>
<keyword evidence="1" id="KW-0678">Repressor</keyword>
<dbReference type="Gene3D" id="1.10.260.40">
    <property type="entry name" value="lambda repressor-like DNA-binding domains"/>
    <property type="match status" value="1"/>
</dbReference>
<dbReference type="PROSITE" id="PS50943">
    <property type="entry name" value="HTH_CROC1"/>
    <property type="match status" value="1"/>
</dbReference>
<dbReference type="InterPro" id="IPR028082">
    <property type="entry name" value="Peripla_BP_I"/>
</dbReference>
<dbReference type="Gene3D" id="3.40.50.2300">
    <property type="match status" value="2"/>
</dbReference>
<name>A0A916WH46_9HYPH</name>
<proteinExistence type="predicted"/>
<evidence type="ECO:0000313" key="7">
    <source>
        <dbReference type="EMBL" id="GGA99149.1"/>
    </source>
</evidence>
<dbReference type="Proteomes" id="UP000646478">
    <property type="component" value="Unassembled WGS sequence"/>
</dbReference>
<keyword evidence="2" id="KW-0805">Transcription regulation</keyword>
<feature type="domain" description="HTH lacI-type" evidence="5">
    <location>
        <begin position="10"/>
        <end position="64"/>
    </location>
</feature>
<keyword evidence="8" id="KW-1185">Reference proteome</keyword>
<keyword evidence="3" id="KW-0238">DNA-binding</keyword>
<dbReference type="InterPro" id="IPR001387">
    <property type="entry name" value="Cro/C1-type_HTH"/>
</dbReference>
<dbReference type="Pfam" id="PF00356">
    <property type="entry name" value="LacI"/>
    <property type="match status" value="1"/>
</dbReference>
<evidence type="ECO:0000256" key="2">
    <source>
        <dbReference type="ARBA" id="ARBA00023015"/>
    </source>
</evidence>
<dbReference type="GO" id="GO:0003700">
    <property type="term" value="F:DNA-binding transcription factor activity"/>
    <property type="evidence" value="ECO:0007669"/>
    <property type="project" value="TreeGrafter"/>
</dbReference>
<dbReference type="CDD" id="cd06267">
    <property type="entry name" value="PBP1_LacI_sugar_binding-like"/>
    <property type="match status" value="1"/>
</dbReference>
<dbReference type="SUPFAM" id="SSF53822">
    <property type="entry name" value="Periplasmic binding protein-like I"/>
    <property type="match status" value="1"/>
</dbReference>
<dbReference type="PANTHER" id="PTHR30146">
    <property type="entry name" value="LACI-RELATED TRANSCRIPTIONAL REPRESSOR"/>
    <property type="match status" value="1"/>
</dbReference>
<evidence type="ECO:0000256" key="1">
    <source>
        <dbReference type="ARBA" id="ARBA00022491"/>
    </source>
</evidence>
<dbReference type="GO" id="GO:0000976">
    <property type="term" value="F:transcription cis-regulatory region binding"/>
    <property type="evidence" value="ECO:0007669"/>
    <property type="project" value="TreeGrafter"/>
</dbReference>
<reference evidence="7" key="1">
    <citation type="journal article" date="2014" name="Int. J. Syst. Evol. Microbiol.">
        <title>Complete genome sequence of Corynebacterium casei LMG S-19264T (=DSM 44701T), isolated from a smear-ripened cheese.</title>
        <authorList>
            <consortium name="US DOE Joint Genome Institute (JGI-PGF)"/>
            <person name="Walter F."/>
            <person name="Albersmeier A."/>
            <person name="Kalinowski J."/>
            <person name="Ruckert C."/>
        </authorList>
    </citation>
    <scope>NUCLEOTIDE SEQUENCE</scope>
    <source>
        <strain evidence="7">CGMCC 1.15082</strain>
    </source>
</reference>
<reference evidence="7" key="2">
    <citation type="submission" date="2020-09" db="EMBL/GenBank/DDBJ databases">
        <authorList>
            <person name="Sun Q."/>
            <person name="Zhou Y."/>
        </authorList>
    </citation>
    <scope>NUCLEOTIDE SEQUENCE</scope>
    <source>
        <strain evidence="7">CGMCC 1.15082</strain>
    </source>
</reference>
<protein>
    <submittedName>
        <fullName evidence="7">LacI family transcriptional regulator</fullName>
    </submittedName>
</protein>
<dbReference type="SMART" id="SM00354">
    <property type="entry name" value="HTH_LACI"/>
    <property type="match status" value="1"/>
</dbReference>
<feature type="domain" description="HTH cro/C1-type" evidence="6">
    <location>
        <begin position="12"/>
        <end position="51"/>
    </location>
</feature>
<evidence type="ECO:0000256" key="3">
    <source>
        <dbReference type="ARBA" id="ARBA00023125"/>
    </source>
</evidence>
<dbReference type="PANTHER" id="PTHR30146:SF148">
    <property type="entry name" value="HTH-TYPE TRANSCRIPTIONAL REPRESSOR PURR-RELATED"/>
    <property type="match status" value="1"/>
</dbReference>
<dbReference type="RefSeq" id="WP_188824936.1">
    <property type="nucleotide sequence ID" value="NZ_BMHH01000012.1"/>
</dbReference>
<dbReference type="EMBL" id="BMHH01000012">
    <property type="protein sequence ID" value="GGA99149.1"/>
    <property type="molecule type" value="Genomic_DNA"/>
</dbReference>
<dbReference type="InterPro" id="IPR000843">
    <property type="entry name" value="HTH_LacI"/>
</dbReference>